<dbReference type="Proteomes" id="UP001500909">
    <property type="component" value="Unassembled WGS sequence"/>
</dbReference>
<dbReference type="RefSeq" id="WP_346099694.1">
    <property type="nucleotide sequence ID" value="NZ_BAAABY010000056.1"/>
</dbReference>
<dbReference type="SUPFAM" id="SSF81606">
    <property type="entry name" value="PP2C-like"/>
    <property type="match status" value="1"/>
</dbReference>
<protein>
    <submittedName>
        <fullName evidence="3">SpoIIE family protein phosphatase</fullName>
    </submittedName>
</protein>
<keyword evidence="4" id="KW-1185">Reference proteome</keyword>
<dbReference type="SUPFAM" id="SSF55785">
    <property type="entry name" value="PYP-like sensor domain (PAS domain)"/>
    <property type="match status" value="1"/>
</dbReference>
<dbReference type="SUPFAM" id="SSF55781">
    <property type="entry name" value="GAF domain-like"/>
    <property type="match status" value="1"/>
</dbReference>
<dbReference type="InterPro" id="IPR029016">
    <property type="entry name" value="GAF-like_dom_sf"/>
</dbReference>
<feature type="domain" description="PAS" evidence="2">
    <location>
        <begin position="18"/>
        <end position="59"/>
    </location>
</feature>
<name>A0ABP3LB85_9ACTN</name>
<dbReference type="SMART" id="SM00091">
    <property type="entry name" value="PAS"/>
    <property type="match status" value="1"/>
</dbReference>
<evidence type="ECO:0000313" key="3">
    <source>
        <dbReference type="EMBL" id="GAA0496046.1"/>
    </source>
</evidence>
<accession>A0ABP3LB85</accession>
<sequence length="563" mass="60921">MSDPATGSEGEPALPAGLAAGVYIQDAFGRISYVNARAEELLGRPAAELLGGDPHELLHRNADGTRLPRPNCPLLQAFLAGETISLDGCMWFARGDGELICVGGLSVPFELDGAPGGTVVLFFRRPPEEEREPADAANVAALTDLADRLTMVAETTAVLTSTLDLDESLKRLVRLVVPRLADWAVVDLLEEQDSLRRVAVVHHVDGRHVRVDELAGPMPPVLETSRMPLSSVLRGAAPRIVSPDDYAGPPDSGVAVQQREMFRAIGMRSAVIAPLRGPGKVLGALTLVRTDQETPFDAAELALVDDIARRAGLAVDNAQLYERQRRVAETMQRHLLPPLPRIEGLEMTVRYHPAPHASRVGGDWYDVFALPDGKTALVIGDVVGHDLQAAACMAQVRNMLRAFAWEHTEAPSVTVDRLDRALTHISDVQLATMILAQVERDGDWWLRWTNAGHPPPLLVHQDGRVCFLEQDAADLVLGTDLSPGRTDFRQALPPRSTVVLYTDGLIEARGLPLSEGLEQLASFAAALADRSLDEFCDQLISRALYAANEDDVALLALRVPGDG</sequence>
<reference evidence="4" key="1">
    <citation type="journal article" date="2019" name="Int. J. Syst. Evol. Microbiol.">
        <title>The Global Catalogue of Microorganisms (GCM) 10K type strain sequencing project: providing services to taxonomists for standard genome sequencing and annotation.</title>
        <authorList>
            <consortium name="The Broad Institute Genomics Platform"/>
            <consortium name="The Broad Institute Genome Sequencing Center for Infectious Disease"/>
            <person name="Wu L."/>
            <person name="Ma J."/>
        </authorList>
    </citation>
    <scope>NUCLEOTIDE SEQUENCE [LARGE SCALE GENOMIC DNA]</scope>
    <source>
        <strain evidence="4">JCM 4805</strain>
    </source>
</reference>
<dbReference type="CDD" id="cd00130">
    <property type="entry name" value="PAS"/>
    <property type="match status" value="1"/>
</dbReference>
<dbReference type="InterPro" id="IPR013767">
    <property type="entry name" value="PAS_fold"/>
</dbReference>
<gene>
    <name evidence="3" type="ORF">GCM10010361_71850</name>
</gene>
<dbReference type="PANTHER" id="PTHR43156">
    <property type="entry name" value="STAGE II SPORULATION PROTEIN E-RELATED"/>
    <property type="match status" value="1"/>
</dbReference>
<comment type="caution">
    <text evidence="3">The sequence shown here is derived from an EMBL/GenBank/DDBJ whole genome shotgun (WGS) entry which is preliminary data.</text>
</comment>
<dbReference type="EMBL" id="BAAABY010000056">
    <property type="protein sequence ID" value="GAA0496046.1"/>
    <property type="molecule type" value="Genomic_DNA"/>
</dbReference>
<organism evidence="3 4">
    <name type="scientific">Streptomyces olivaceiscleroticus</name>
    <dbReference type="NCBI Taxonomy" id="68245"/>
    <lineage>
        <taxon>Bacteria</taxon>
        <taxon>Bacillati</taxon>
        <taxon>Actinomycetota</taxon>
        <taxon>Actinomycetes</taxon>
        <taxon>Kitasatosporales</taxon>
        <taxon>Streptomycetaceae</taxon>
        <taxon>Streptomyces</taxon>
    </lineage>
</organism>
<dbReference type="SMART" id="SM00065">
    <property type="entry name" value="GAF"/>
    <property type="match status" value="1"/>
</dbReference>
<dbReference type="PANTHER" id="PTHR43156:SF2">
    <property type="entry name" value="STAGE II SPORULATION PROTEIN E"/>
    <property type="match status" value="1"/>
</dbReference>
<dbReference type="InterPro" id="IPR000014">
    <property type="entry name" value="PAS"/>
</dbReference>
<dbReference type="Gene3D" id="3.30.450.20">
    <property type="entry name" value="PAS domain"/>
    <property type="match status" value="1"/>
</dbReference>
<keyword evidence="1" id="KW-0378">Hydrolase</keyword>
<evidence type="ECO:0000259" key="2">
    <source>
        <dbReference type="PROSITE" id="PS50112"/>
    </source>
</evidence>
<dbReference type="SMART" id="SM00331">
    <property type="entry name" value="PP2C_SIG"/>
    <property type="match status" value="1"/>
</dbReference>
<dbReference type="Pfam" id="PF07228">
    <property type="entry name" value="SpoIIE"/>
    <property type="match status" value="1"/>
</dbReference>
<dbReference type="PROSITE" id="PS50112">
    <property type="entry name" value="PAS"/>
    <property type="match status" value="1"/>
</dbReference>
<dbReference type="Gene3D" id="3.60.40.10">
    <property type="entry name" value="PPM-type phosphatase domain"/>
    <property type="match status" value="1"/>
</dbReference>
<dbReference type="InterPro" id="IPR001932">
    <property type="entry name" value="PPM-type_phosphatase-like_dom"/>
</dbReference>
<dbReference type="InterPro" id="IPR003018">
    <property type="entry name" value="GAF"/>
</dbReference>
<dbReference type="InterPro" id="IPR036457">
    <property type="entry name" value="PPM-type-like_dom_sf"/>
</dbReference>
<dbReference type="Pfam" id="PF01590">
    <property type="entry name" value="GAF"/>
    <property type="match status" value="1"/>
</dbReference>
<proteinExistence type="predicted"/>
<evidence type="ECO:0000313" key="4">
    <source>
        <dbReference type="Proteomes" id="UP001500909"/>
    </source>
</evidence>
<dbReference type="Gene3D" id="3.30.450.40">
    <property type="match status" value="1"/>
</dbReference>
<dbReference type="InterPro" id="IPR052016">
    <property type="entry name" value="Bact_Sigma-Reg"/>
</dbReference>
<dbReference type="Pfam" id="PF00989">
    <property type="entry name" value="PAS"/>
    <property type="match status" value="1"/>
</dbReference>
<evidence type="ECO:0000256" key="1">
    <source>
        <dbReference type="ARBA" id="ARBA00022801"/>
    </source>
</evidence>
<dbReference type="InterPro" id="IPR035965">
    <property type="entry name" value="PAS-like_dom_sf"/>
</dbReference>